<evidence type="ECO:0000313" key="4">
    <source>
        <dbReference type="EMBL" id="HHS29848.1"/>
    </source>
</evidence>
<sequence>MGWWRYYTPKPARQVKGGIKAQSRRGAFAASWWGQRWLKVLESFDIGERLNRGRTYARKGQVMDIEIEKGAVRATVQGSRSHPYEVEMLFRPLSRAQWYQIAKALGDRFITLAKLLAGEMPEDIEEVFLNAKVSLFPLKLKDLETDCSCPDWSNPCKHTAAVFYLLAEEFDRDPFLLFKLRGLSREELFELLGYTPAASAPSGPDRSGVAEPVPEEPPLEPAAFWGGDNLCGDLFGEVRLPEVTAALPKRLGGFPFWRGKAPFLEALEPFYLKAAPLGLDVFLGLTKAPAEEAPPQNKRMQPVPKKAKTLHGKSPPGRRQSGKSAPKKKPRRKPRV</sequence>
<feature type="region of interest" description="Disordered" evidence="2">
    <location>
        <begin position="198"/>
        <end position="218"/>
    </location>
</feature>
<keyword evidence="1" id="KW-0863">Zinc-finger</keyword>
<feature type="domain" description="SWIM-type" evidence="3">
    <location>
        <begin position="136"/>
        <end position="167"/>
    </location>
</feature>
<feature type="compositionally biased region" description="Basic residues" evidence="2">
    <location>
        <begin position="325"/>
        <end position="336"/>
    </location>
</feature>
<evidence type="ECO:0000256" key="1">
    <source>
        <dbReference type="PROSITE-ProRule" id="PRU00325"/>
    </source>
</evidence>
<evidence type="ECO:0000256" key="2">
    <source>
        <dbReference type="SAM" id="MobiDB-lite"/>
    </source>
</evidence>
<dbReference type="PROSITE" id="PS50966">
    <property type="entry name" value="ZF_SWIM"/>
    <property type="match status" value="1"/>
</dbReference>
<comment type="caution">
    <text evidence="4">The sequence shown here is derived from an EMBL/GenBank/DDBJ whole genome shotgun (WGS) entry which is preliminary data.</text>
</comment>
<keyword evidence="1" id="KW-0479">Metal-binding</keyword>
<protein>
    <recommendedName>
        <fullName evidence="3">SWIM-type domain-containing protein</fullName>
    </recommendedName>
</protein>
<dbReference type="Pfam" id="PF04434">
    <property type="entry name" value="SWIM"/>
    <property type="match status" value="1"/>
</dbReference>
<reference evidence="4" key="1">
    <citation type="journal article" date="2020" name="mSystems">
        <title>Genome- and Community-Level Interaction Insights into Carbon Utilization and Element Cycling Functions of Hydrothermarchaeota in Hydrothermal Sediment.</title>
        <authorList>
            <person name="Zhou Z."/>
            <person name="Liu Y."/>
            <person name="Xu W."/>
            <person name="Pan J."/>
            <person name="Luo Z.H."/>
            <person name="Li M."/>
        </authorList>
    </citation>
    <scope>NUCLEOTIDE SEQUENCE [LARGE SCALE GENOMIC DNA]</scope>
    <source>
        <strain evidence="4">SpSt-767</strain>
    </source>
</reference>
<dbReference type="EMBL" id="DTGR01000145">
    <property type="protein sequence ID" value="HHS29848.1"/>
    <property type="molecule type" value="Genomic_DNA"/>
</dbReference>
<feature type="region of interest" description="Disordered" evidence="2">
    <location>
        <begin position="290"/>
        <end position="336"/>
    </location>
</feature>
<dbReference type="AlphaFoldDB" id="A0A7V6A4R3"/>
<dbReference type="InterPro" id="IPR007527">
    <property type="entry name" value="Znf_SWIM"/>
</dbReference>
<dbReference type="PANTHER" id="PTHR38133:SF1">
    <property type="entry name" value="SLR1429 PROTEIN"/>
    <property type="match status" value="1"/>
</dbReference>
<dbReference type="GO" id="GO:0008270">
    <property type="term" value="F:zinc ion binding"/>
    <property type="evidence" value="ECO:0007669"/>
    <property type="project" value="UniProtKB-KW"/>
</dbReference>
<proteinExistence type="predicted"/>
<dbReference type="PANTHER" id="PTHR38133">
    <property type="entry name" value="SLR1429 PROTEIN"/>
    <property type="match status" value="1"/>
</dbReference>
<accession>A0A7V6A4R3</accession>
<evidence type="ECO:0000259" key="3">
    <source>
        <dbReference type="PROSITE" id="PS50966"/>
    </source>
</evidence>
<keyword evidence="1" id="KW-0862">Zinc</keyword>
<organism evidence="4">
    <name type="scientific">Desulfobacca acetoxidans</name>
    <dbReference type="NCBI Taxonomy" id="60893"/>
    <lineage>
        <taxon>Bacteria</taxon>
        <taxon>Pseudomonadati</taxon>
        <taxon>Thermodesulfobacteriota</taxon>
        <taxon>Desulfobaccia</taxon>
        <taxon>Desulfobaccales</taxon>
        <taxon>Desulfobaccaceae</taxon>
        <taxon>Desulfobacca</taxon>
    </lineage>
</organism>
<name>A0A7V6A4R3_9BACT</name>
<gene>
    <name evidence="4" type="ORF">ENV52_09140</name>
</gene>